<evidence type="ECO:0000313" key="6">
    <source>
        <dbReference type="EMBL" id="MDQ0314690.1"/>
    </source>
</evidence>
<dbReference type="PANTHER" id="PTHR34478">
    <property type="entry name" value="PROTEIN LEMA"/>
    <property type="match status" value="1"/>
</dbReference>
<dbReference type="Gene3D" id="1.20.1440.20">
    <property type="entry name" value="LemA-like domain"/>
    <property type="match status" value="1"/>
</dbReference>
<proteinExistence type="inferred from homology"/>
<evidence type="ECO:0000256" key="5">
    <source>
        <dbReference type="ARBA" id="ARBA00023136"/>
    </source>
</evidence>
<reference evidence="6" key="1">
    <citation type="submission" date="2023-07" db="EMBL/GenBank/DDBJ databases">
        <title>Genomic Encyclopedia of Type Strains, Phase IV (KMG-IV): sequencing the most valuable type-strain genomes for metagenomic binning, comparative biology and taxonomic classification.</title>
        <authorList>
            <person name="Goeker M."/>
        </authorList>
    </citation>
    <scope>NUCLEOTIDE SEQUENCE</scope>
    <source>
        <strain evidence="6">DSM 21202</strain>
    </source>
</reference>
<evidence type="ECO:0000313" key="7">
    <source>
        <dbReference type="Proteomes" id="UP001229244"/>
    </source>
</evidence>
<dbReference type="GO" id="GO:0016020">
    <property type="term" value="C:membrane"/>
    <property type="evidence" value="ECO:0007669"/>
    <property type="project" value="UniProtKB-SubCell"/>
</dbReference>
<protein>
    <submittedName>
        <fullName evidence="6">LemA protein</fullName>
    </submittedName>
</protein>
<organism evidence="6 7">
    <name type="scientific">Amorphus orientalis</name>
    <dbReference type="NCBI Taxonomy" id="649198"/>
    <lineage>
        <taxon>Bacteria</taxon>
        <taxon>Pseudomonadati</taxon>
        <taxon>Pseudomonadota</taxon>
        <taxon>Alphaproteobacteria</taxon>
        <taxon>Hyphomicrobiales</taxon>
        <taxon>Amorphaceae</taxon>
        <taxon>Amorphus</taxon>
    </lineage>
</organism>
<evidence type="ECO:0000256" key="2">
    <source>
        <dbReference type="ARBA" id="ARBA00008854"/>
    </source>
</evidence>
<keyword evidence="5" id="KW-0472">Membrane</keyword>
<dbReference type="PANTHER" id="PTHR34478:SF1">
    <property type="entry name" value="PROTEIN LEMA"/>
    <property type="match status" value="1"/>
</dbReference>
<name>A0AAE3VMI2_9HYPH</name>
<keyword evidence="3" id="KW-0812">Transmembrane</keyword>
<dbReference type="InterPro" id="IPR023353">
    <property type="entry name" value="LemA-like_dom_sf"/>
</dbReference>
<gene>
    <name evidence="6" type="ORF">J2S73_001127</name>
</gene>
<dbReference type="Pfam" id="PF04011">
    <property type="entry name" value="LemA"/>
    <property type="match status" value="1"/>
</dbReference>
<comment type="similarity">
    <text evidence="2">Belongs to the LemA family.</text>
</comment>
<accession>A0AAE3VMI2</accession>
<evidence type="ECO:0000256" key="3">
    <source>
        <dbReference type="ARBA" id="ARBA00022692"/>
    </source>
</evidence>
<dbReference type="EMBL" id="JAUSUL010000001">
    <property type="protein sequence ID" value="MDQ0314690.1"/>
    <property type="molecule type" value="Genomic_DNA"/>
</dbReference>
<dbReference type="SUPFAM" id="SSF140478">
    <property type="entry name" value="LemA-like"/>
    <property type="match status" value="1"/>
</dbReference>
<dbReference type="AlphaFoldDB" id="A0AAE3VMI2"/>
<comment type="caution">
    <text evidence="6">The sequence shown here is derived from an EMBL/GenBank/DDBJ whole genome shotgun (WGS) entry which is preliminary data.</text>
</comment>
<evidence type="ECO:0000256" key="1">
    <source>
        <dbReference type="ARBA" id="ARBA00004167"/>
    </source>
</evidence>
<dbReference type="InterPro" id="IPR007156">
    <property type="entry name" value="MamQ_LemA"/>
</dbReference>
<dbReference type="Proteomes" id="UP001229244">
    <property type="component" value="Unassembled WGS sequence"/>
</dbReference>
<keyword evidence="4" id="KW-1133">Transmembrane helix</keyword>
<comment type="subcellular location">
    <subcellularLocation>
        <location evidence="1">Membrane</location>
        <topology evidence="1">Single-pass membrane protein</topology>
    </subcellularLocation>
</comment>
<dbReference type="RefSeq" id="WP_306884475.1">
    <property type="nucleotide sequence ID" value="NZ_JAUSUL010000001.1"/>
</dbReference>
<keyword evidence="7" id="KW-1185">Reference proteome</keyword>
<evidence type="ECO:0000256" key="4">
    <source>
        <dbReference type="ARBA" id="ARBA00022989"/>
    </source>
</evidence>
<sequence length="191" mass="21373">MLTALAAAILIFLGYIYFHNRLAAARNSVATGYSGILVQLKRRHELVPALVQSVRSALHQESQVFDRILDVREKAVGALQMDQKAVEAAEADLSASLRKFFGYAEDHPEITSTGNVRELQKQLEETEDQISAARRLYNGNVERFNTMLDSIPTNWIGRSMRLERAELFTLSEAEVKTLRSMPPIDLPGAQS</sequence>